<sequence>MGWVVVVLALACERHELPATEKGSSVERVTRGPRPTGATRWVRPLTGPGRESAAGLAHDARGEVVVALNSDAAVADFFGPLLNPRTGPVTPETFAVARYGTGGERQWSLSLPGFAEVLAVSARGRVFVVGRNVAGADLGGGPLPAGRFLLELGRDGVFIGARSLELLGVPDTLLPRHADVDGLGNLVLVGSLADAKRGRVPAAVKLDAKGALLWTYAHDGQGEAVSAAVDVEGQVYVAGVLQASRVRGAMDSQPFLVKLDARGRTRWERRLDTRSGRATGVAVQGQRVLVTGGFTAPLTFLERTCAVESGGGRGFVAAFDPEGTPRWLRDFGFIGTGLALDAQEGALVVGRYEEGDDLGTGPMTGVAGSRMNLFLVKLDRVDGVVQWARGFPREALGDADVVRDFVSLSTKGPGAVLGTQLGPVDLGTGRLEGAWEVFLGGFDP</sequence>
<gene>
    <name evidence="1" type="ORF">MFU01_20080</name>
</gene>
<organism evidence="1 2">
    <name type="scientific">Myxococcus fulvus</name>
    <dbReference type="NCBI Taxonomy" id="33"/>
    <lineage>
        <taxon>Bacteria</taxon>
        <taxon>Pseudomonadati</taxon>
        <taxon>Myxococcota</taxon>
        <taxon>Myxococcia</taxon>
        <taxon>Myxococcales</taxon>
        <taxon>Cystobacterineae</taxon>
        <taxon>Myxococcaceae</taxon>
        <taxon>Myxococcus</taxon>
    </lineage>
</organism>
<dbReference type="PANTHER" id="PTHR35580:SF1">
    <property type="entry name" value="PHYTASE-LIKE DOMAIN-CONTAINING PROTEIN"/>
    <property type="match status" value="1"/>
</dbReference>
<protein>
    <submittedName>
        <fullName evidence="1">Uncharacterized protein</fullName>
    </submittedName>
</protein>
<name>A0A511SYJ1_MYXFU</name>
<dbReference type="Gene3D" id="2.80.10.50">
    <property type="match status" value="1"/>
</dbReference>
<evidence type="ECO:0000313" key="2">
    <source>
        <dbReference type="Proteomes" id="UP000321514"/>
    </source>
</evidence>
<dbReference type="SUPFAM" id="SSF63829">
    <property type="entry name" value="Calcium-dependent phosphotriesterase"/>
    <property type="match status" value="1"/>
</dbReference>
<dbReference type="InterPro" id="IPR052918">
    <property type="entry name" value="Motility_Chemotaxis_Reg"/>
</dbReference>
<dbReference type="AlphaFoldDB" id="A0A511SYJ1"/>
<dbReference type="Proteomes" id="UP000321514">
    <property type="component" value="Unassembled WGS sequence"/>
</dbReference>
<dbReference type="STRING" id="1334629.MFUL124B02_38430"/>
<accession>A0A511SYJ1</accession>
<evidence type="ECO:0000313" key="1">
    <source>
        <dbReference type="EMBL" id="GEN06971.1"/>
    </source>
</evidence>
<dbReference type="EMBL" id="BJXR01000020">
    <property type="protein sequence ID" value="GEN06971.1"/>
    <property type="molecule type" value="Genomic_DNA"/>
</dbReference>
<comment type="caution">
    <text evidence="1">The sequence shown here is derived from an EMBL/GenBank/DDBJ whole genome shotgun (WGS) entry which is preliminary data.</text>
</comment>
<dbReference type="PANTHER" id="PTHR35580">
    <property type="entry name" value="CELL SURFACE GLYCOPROTEIN (S-LAYER PROTEIN)-LIKE PROTEIN"/>
    <property type="match status" value="1"/>
</dbReference>
<reference evidence="1 2" key="1">
    <citation type="submission" date="2019-07" db="EMBL/GenBank/DDBJ databases">
        <title>Whole genome shotgun sequence of Myxococcus fulvus NBRC 100333.</title>
        <authorList>
            <person name="Hosoyama A."/>
            <person name="Uohara A."/>
            <person name="Ohji S."/>
            <person name="Ichikawa N."/>
        </authorList>
    </citation>
    <scope>NUCLEOTIDE SEQUENCE [LARGE SCALE GENOMIC DNA]</scope>
    <source>
        <strain evidence="1 2">NBRC 100333</strain>
    </source>
</reference>
<proteinExistence type="predicted"/>